<dbReference type="AlphaFoldDB" id="A0A2Z4GE04"/>
<dbReference type="EMBL" id="CP029480">
    <property type="protein sequence ID" value="AWV99218.1"/>
    <property type="molecule type" value="Genomic_DNA"/>
</dbReference>
<dbReference type="OrthoDB" id="965693at2"/>
<accession>A0A2Z4GE04</accession>
<sequence>MSEGKISEVKHNCQNHDKCMEMIQAVLDGSASKEEMEHFKNEMDTCLPCIEGHELQKSIKDALSVKLEKKCCPKATVSSIREKLGFATIIIAIAILQLKVIQTVF</sequence>
<dbReference type="KEGG" id="als:DJ013_14000"/>
<keyword evidence="1" id="KW-1133">Transmembrane helix</keyword>
<keyword evidence="3" id="KW-1185">Reference proteome</keyword>
<evidence type="ECO:0000313" key="2">
    <source>
        <dbReference type="EMBL" id="AWV99218.1"/>
    </source>
</evidence>
<name>A0A2Z4GE04_9BACT</name>
<evidence type="ECO:0000256" key="1">
    <source>
        <dbReference type="SAM" id="Phobius"/>
    </source>
</evidence>
<organism evidence="2 3">
    <name type="scientific">Arcticibacterium luteifluviistationis</name>
    <dbReference type="NCBI Taxonomy" id="1784714"/>
    <lineage>
        <taxon>Bacteria</taxon>
        <taxon>Pseudomonadati</taxon>
        <taxon>Bacteroidota</taxon>
        <taxon>Cytophagia</taxon>
        <taxon>Cytophagales</taxon>
        <taxon>Leadbetterellaceae</taxon>
        <taxon>Arcticibacterium</taxon>
    </lineage>
</organism>
<proteinExistence type="predicted"/>
<dbReference type="Proteomes" id="UP000249873">
    <property type="component" value="Chromosome"/>
</dbReference>
<keyword evidence="1" id="KW-0812">Transmembrane</keyword>
<gene>
    <name evidence="2" type="ORF">DJ013_14000</name>
</gene>
<evidence type="ECO:0000313" key="3">
    <source>
        <dbReference type="Proteomes" id="UP000249873"/>
    </source>
</evidence>
<dbReference type="RefSeq" id="WP_111372440.1">
    <property type="nucleotide sequence ID" value="NZ_CP029480.1"/>
</dbReference>
<keyword evidence="1" id="KW-0472">Membrane</keyword>
<reference evidence="2 3" key="1">
    <citation type="submission" date="2018-05" db="EMBL/GenBank/DDBJ databases">
        <title>Complete genome sequence of Arcticibacterium luteifluviistationis SM1504T, a cytophagaceae bacterium isolated from Arctic surface seawater.</title>
        <authorList>
            <person name="Li Y."/>
            <person name="Qin Q.-L."/>
        </authorList>
    </citation>
    <scope>NUCLEOTIDE SEQUENCE [LARGE SCALE GENOMIC DNA]</scope>
    <source>
        <strain evidence="2 3">SM1504</strain>
    </source>
</reference>
<feature type="transmembrane region" description="Helical" evidence="1">
    <location>
        <begin position="84"/>
        <end position="101"/>
    </location>
</feature>
<protein>
    <submittedName>
        <fullName evidence="2">Uncharacterized protein</fullName>
    </submittedName>
</protein>